<dbReference type="STRING" id="34720.A0A195EVN8"/>
<gene>
    <name evidence="1" type="ORF">ALC56_13720</name>
</gene>
<accession>A0A195EVN8</accession>
<evidence type="ECO:0000313" key="1">
    <source>
        <dbReference type="EMBL" id="KYN31967.1"/>
    </source>
</evidence>
<dbReference type="PANTHER" id="PTHR37159">
    <property type="entry name" value="GH11867P"/>
    <property type="match status" value="1"/>
</dbReference>
<proteinExistence type="predicted"/>
<dbReference type="PANTHER" id="PTHR37159:SF1">
    <property type="entry name" value="GH11867P"/>
    <property type="match status" value="1"/>
</dbReference>
<dbReference type="EMBL" id="KQ981958">
    <property type="protein sequence ID" value="KYN31967.1"/>
    <property type="molecule type" value="Genomic_DNA"/>
</dbReference>
<sequence length="399" mass="47191">MIDEWVKPTQTEIVNNDKSDGKTHNNIQNKATVSRTKNQCNDGIDEFSKNAIKNEYYEFIEAKHGVKYIEYCMKHLKHVVDQNSAKPKNYDKWTDKEQCEHVLNNIKTYVPNVPDSLLFVMPAVLRRGDCGNSTDKPLWLDMEKFQRDGLKTLIFTQKSHTPYLAFKRYLSSSRRERIWMMENPWIKGTRAYNDVQTVRRMHRAVRLKLCKQDTEEFDKTIKIQNLCCPSRKTILEDVSSLIVENDFLHLAPKFTGLNQADMASTQFAFMGMVLLYPNQFGVYASDEDMEAFCHTWKGLGYLLGIEDQYNFCRGSLKEIKQRAHDFVEFWLKFYLREVTPEWEHMLRCITECGSYMNDYLSNFTFEMLLLFVTDLLNIDMPRLRSTLTYFQRFKLMLLR</sequence>
<evidence type="ECO:0000313" key="2">
    <source>
        <dbReference type="Proteomes" id="UP000078541"/>
    </source>
</evidence>
<name>A0A195EVN8_9HYME</name>
<dbReference type="AlphaFoldDB" id="A0A195EVN8"/>
<keyword evidence="2" id="KW-1185">Reference proteome</keyword>
<reference evidence="1 2" key="1">
    <citation type="submission" date="2016-03" db="EMBL/GenBank/DDBJ databases">
        <title>Trachymyrmex septentrionalis WGS genome.</title>
        <authorList>
            <person name="Nygaard S."/>
            <person name="Hu H."/>
            <person name="Boomsma J."/>
            <person name="Zhang G."/>
        </authorList>
    </citation>
    <scope>NUCLEOTIDE SEQUENCE [LARGE SCALE GENOMIC DNA]</scope>
    <source>
        <strain evidence="1">Tsep2-gDNA-1</strain>
        <tissue evidence="1">Whole body</tissue>
    </source>
</reference>
<organism evidence="1 2">
    <name type="scientific">Trachymyrmex septentrionalis</name>
    <dbReference type="NCBI Taxonomy" id="34720"/>
    <lineage>
        <taxon>Eukaryota</taxon>
        <taxon>Metazoa</taxon>
        <taxon>Ecdysozoa</taxon>
        <taxon>Arthropoda</taxon>
        <taxon>Hexapoda</taxon>
        <taxon>Insecta</taxon>
        <taxon>Pterygota</taxon>
        <taxon>Neoptera</taxon>
        <taxon>Endopterygota</taxon>
        <taxon>Hymenoptera</taxon>
        <taxon>Apocrita</taxon>
        <taxon>Aculeata</taxon>
        <taxon>Formicoidea</taxon>
        <taxon>Formicidae</taxon>
        <taxon>Myrmicinae</taxon>
        <taxon>Trachymyrmex</taxon>
    </lineage>
</organism>
<protein>
    <submittedName>
        <fullName evidence="1">Uncharacterized protein</fullName>
    </submittedName>
</protein>
<dbReference type="Proteomes" id="UP000078541">
    <property type="component" value="Unassembled WGS sequence"/>
</dbReference>